<comment type="caution">
    <text evidence="7">The sequence shown here is derived from an EMBL/GenBank/DDBJ whole genome shotgun (WGS) entry which is preliminary data.</text>
</comment>
<dbReference type="Pfam" id="PF12906">
    <property type="entry name" value="RINGv"/>
    <property type="match status" value="1"/>
</dbReference>
<dbReference type="PROSITE" id="PS51292">
    <property type="entry name" value="ZF_RING_CH"/>
    <property type="match status" value="1"/>
</dbReference>
<keyword evidence="5" id="KW-0472">Membrane</keyword>
<keyword evidence="3" id="KW-0862">Zinc</keyword>
<evidence type="ECO:0000313" key="7">
    <source>
        <dbReference type="EMBL" id="KAK4766246.1"/>
    </source>
</evidence>
<dbReference type="SUPFAM" id="SSF57850">
    <property type="entry name" value="RING/U-box"/>
    <property type="match status" value="1"/>
</dbReference>
<keyword evidence="2" id="KW-0863">Zinc-finger</keyword>
<keyword evidence="5" id="KW-1133">Transmembrane helix</keyword>
<feature type="compositionally biased region" description="Polar residues" evidence="4">
    <location>
        <begin position="1"/>
        <end position="13"/>
    </location>
</feature>
<dbReference type="SMART" id="SM00744">
    <property type="entry name" value="RINGv"/>
    <property type="match status" value="1"/>
</dbReference>
<dbReference type="GO" id="GO:0008270">
    <property type="term" value="F:zinc ion binding"/>
    <property type="evidence" value="ECO:0007669"/>
    <property type="project" value="UniProtKB-KW"/>
</dbReference>
<dbReference type="Gene3D" id="3.30.40.10">
    <property type="entry name" value="Zinc/RING finger domain, C3HC4 (zinc finger)"/>
    <property type="match status" value="1"/>
</dbReference>
<evidence type="ECO:0000256" key="3">
    <source>
        <dbReference type="ARBA" id="ARBA00022833"/>
    </source>
</evidence>
<evidence type="ECO:0000256" key="1">
    <source>
        <dbReference type="ARBA" id="ARBA00022723"/>
    </source>
</evidence>
<proteinExistence type="predicted"/>
<feature type="domain" description="RING-CH-type" evidence="6">
    <location>
        <begin position="50"/>
        <end position="121"/>
    </location>
</feature>
<evidence type="ECO:0000256" key="4">
    <source>
        <dbReference type="SAM" id="MobiDB-lite"/>
    </source>
</evidence>
<evidence type="ECO:0000259" key="6">
    <source>
        <dbReference type="PROSITE" id="PS51292"/>
    </source>
</evidence>
<accession>A0AAN7QFF1</accession>
<organism evidence="7 8">
    <name type="scientific">Trapa incisa</name>
    <dbReference type="NCBI Taxonomy" id="236973"/>
    <lineage>
        <taxon>Eukaryota</taxon>
        <taxon>Viridiplantae</taxon>
        <taxon>Streptophyta</taxon>
        <taxon>Embryophyta</taxon>
        <taxon>Tracheophyta</taxon>
        <taxon>Spermatophyta</taxon>
        <taxon>Magnoliopsida</taxon>
        <taxon>eudicotyledons</taxon>
        <taxon>Gunneridae</taxon>
        <taxon>Pentapetalae</taxon>
        <taxon>rosids</taxon>
        <taxon>malvids</taxon>
        <taxon>Myrtales</taxon>
        <taxon>Lythraceae</taxon>
        <taxon>Trapa</taxon>
    </lineage>
</organism>
<dbReference type="PANTHER" id="PTHR46214">
    <property type="entry name" value="ZINC FINGER, RING-CH-TYPE"/>
    <property type="match status" value="1"/>
</dbReference>
<keyword evidence="8" id="KW-1185">Reference proteome</keyword>
<gene>
    <name evidence="7" type="ORF">SAY87_007888</name>
</gene>
<keyword evidence="1" id="KW-0479">Metal-binding</keyword>
<dbReference type="PANTHER" id="PTHR46214:SF30">
    <property type="entry name" value="OS01G0850200 PROTEIN"/>
    <property type="match status" value="1"/>
</dbReference>
<dbReference type="AlphaFoldDB" id="A0AAN7QFF1"/>
<evidence type="ECO:0000256" key="2">
    <source>
        <dbReference type="ARBA" id="ARBA00022771"/>
    </source>
</evidence>
<protein>
    <recommendedName>
        <fullName evidence="6">RING-CH-type domain-containing protein</fullName>
    </recommendedName>
</protein>
<sequence>MSITALSQRTASSSDKEQRSSFSSPECSGVAAAAAAPLDLESGSHERHPCSGKYERDCRICHLGSGEADPDEERGADNAMIELGCSCKDDLATVHRHCAEAWFKIRGTRICEICGSTAHHVSISCECEVESIEAAETVTGPLVNLPAGPPRFWQGHRFLNFVLGCVIFAFIISWLFHLDVPS</sequence>
<dbReference type="InterPro" id="IPR011016">
    <property type="entry name" value="Znf_RING-CH"/>
</dbReference>
<feature type="transmembrane region" description="Helical" evidence="5">
    <location>
        <begin position="158"/>
        <end position="176"/>
    </location>
</feature>
<dbReference type="InterPro" id="IPR013083">
    <property type="entry name" value="Znf_RING/FYVE/PHD"/>
</dbReference>
<feature type="region of interest" description="Disordered" evidence="4">
    <location>
        <begin position="1"/>
        <end position="27"/>
    </location>
</feature>
<dbReference type="EMBL" id="JAXIOK010000007">
    <property type="protein sequence ID" value="KAK4766246.1"/>
    <property type="molecule type" value="Genomic_DNA"/>
</dbReference>
<keyword evidence="5" id="KW-0812">Transmembrane</keyword>
<evidence type="ECO:0000256" key="5">
    <source>
        <dbReference type="SAM" id="Phobius"/>
    </source>
</evidence>
<evidence type="ECO:0000313" key="8">
    <source>
        <dbReference type="Proteomes" id="UP001345219"/>
    </source>
</evidence>
<reference evidence="7 8" key="1">
    <citation type="journal article" date="2023" name="Hortic Res">
        <title>Pangenome of water caltrop reveals structural variations and asymmetric subgenome divergence after allopolyploidization.</title>
        <authorList>
            <person name="Zhang X."/>
            <person name="Chen Y."/>
            <person name="Wang L."/>
            <person name="Yuan Y."/>
            <person name="Fang M."/>
            <person name="Shi L."/>
            <person name="Lu R."/>
            <person name="Comes H.P."/>
            <person name="Ma Y."/>
            <person name="Chen Y."/>
            <person name="Huang G."/>
            <person name="Zhou Y."/>
            <person name="Zheng Z."/>
            <person name="Qiu Y."/>
        </authorList>
    </citation>
    <scope>NUCLEOTIDE SEQUENCE [LARGE SCALE GENOMIC DNA]</scope>
    <source>
        <tissue evidence="7">Roots</tissue>
    </source>
</reference>
<dbReference type="Proteomes" id="UP001345219">
    <property type="component" value="Chromosome 7"/>
</dbReference>
<name>A0AAN7QFF1_9MYRT</name>